<evidence type="ECO:0000313" key="1">
    <source>
        <dbReference type="EnsemblPlants" id="Kaladp0099s0060.1.v1.1.CDS.1"/>
    </source>
</evidence>
<dbReference type="Gramene" id="Kaladp0099s0060.1.v1.1">
    <property type="protein sequence ID" value="Kaladp0099s0060.1.v1.1.CDS.1"/>
    <property type="gene ID" value="Kaladp0099s0060.v1.1"/>
</dbReference>
<proteinExistence type="predicted"/>
<evidence type="ECO:0000313" key="2">
    <source>
        <dbReference type="Proteomes" id="UP000594263"/>
    </source>
</evidence>
<keyword evidence="2" id="KW-1185">Reference proteome</keyword>
<sequence length="79" mass="8386">MPIGSKMSRLPPTPVPVHGKPHLSIDFVVSIHIQIFLLVSYVDSLLDQAVIVALIRLARGDAWVAGGGSGCLWVLTVVG</sequence>
<accession>A0A7N0V644</accession>
<dbReference type="AlphaFoldDB" id="A0A7N0V644"/>
<organism evidence="1 2">
    <name type="scientific">Kalanchoe fedtschenkoi</name>
    <name type="common">Lavender scallops</name>
    <name type="synonym">South American air plant</name>
    <dbReference type="NCBI Taxonomy" id="63787"/>
    <lineage>
        <taxon>Eukaryota</taxon>
        <taxon>Viridiplantae</taxon>
        <taxon>Streptophyta</taxon>
        <taxon>Embryophyta</taxon>
        <taxon>Tracheophyta</taxon>
        <taxon>Spermatophyta</taxon>
        <taxon>Magnoliopsida</taxon>
        <taxon>eudicotyledons</taxon>
        <taxon>Gunneridae</taxon>
        <taxon>Pentapetalae</taxon>
        <taxon>Saxifragales</taxon>
        <taxon>Crassulaceae</taxon>
        <taxon>Kalanchoe</taxon>
    </lineage>
</organism>
<name>A0A7N0V644_KALFE</name>
<protein>
    <submittedName>
        <fullName evidence="1">Uncharacterized protein</fullName>
    </submittedName>
</protein>
<reference evidence="1" key="1">
    <citation type="submission" date="2021-01" db="UniProtKB">
        <authorList>
            <consortium name="EnsemblPlants"/>
        </authorList>
    </citation>
    <scope>IDENTIFICATION</scope>
</reference>
<dbReference type="EnsemblPlants" id="Kaladp0099s0060.1.v1.1">
    <property type="protein sequence ID" value="Kaladp0099s0060.1.v1.1.CDS.1"/>
    <property type="gene ID" value="Kaladp0099s0060.v1.1"/>
</dbReference>
<dbReference type="Proteomes" id="UP000594263">
    <property type="component" value="Unplaced"/>
</dbReference>